<dbReference type="GO" id="GO:0016763">
    <property type="term" value="F:pentosyltransferase activity"/>
    <property type="evidence" value="ECO:0007669"/>
    <property type="project" value="TreeGrafter"/>
</dbReference>
<protein>
    <submittedName>
        <fullName evidence="9">4-amino-4-deoxy-L-arabinose transferase</fullName>
    </submittedName>
</protein>
<evidence type="ECO:0000256" key="6">
    <source>
        <dbReference type="ARBA" id="ARBA00022989"/>
    </source>
</evidence>
<dbReference type="Proteomes" id="UP000317990">
    <property type="component" value="Unassembled WGS sequence"/>
</dbReference>
<comment type="subcellular location">
    <subcellularLocation>
        <location evidence="1">Cell membrane</location>
        <topology evidence="1">Multi-pass membrane protein</topology>
    </subcellularLocation>
</comment>
<evidence type="ECO:0000256" key="3">
    <source>
        <dbReference type="ARBA" id="ARBA00022676"/>
    </source>
</evidence>
<evidence type="ECO:0000256" key="8">
    <source>
        <dbReference type="SAM" id="Phobius"/>
    </source>
</evidence>
<dbReference type="GO" id="GO:0005886">
    <property type="term" value="C:plasma membrane"/>
    <property type="evidence" value="ECO:0007669"/>
    <property type="project" value="UniProtKB-SubCell"/>
</dbReference>
<evidence type="ECO:0000313" key="10">
    <source>
        <dbReference type="Proteomes" id="UP000317990"/>
    </source>
</evidence>
<keyword evidence="4 9" id="KW-0808">Transferase</keyword>
<dbReference type="GO" id="GO:0009103">
    <property type="term" value="P:lipopolysaccharide biosynthetic process"/>
    <property type="evidence" value="ECO:0007669"/>
    <property type="project" value="UniProtKB-ARBA"/>
</dbReference>
<keyword evidence="6 8" id="KW-1133">Transmembrane helix</keyword>
<evidence type="ECO:0000256" key="5">
    <source>
        <dbReference type="ARBA" id="ARBA00022692"/>
    </source>
</evidence>
<evidence type="ECO:0000256" key="1">
    <source>
        <dbReference type="ARBA" id="ARBA00004651"/>
    </source>
</evidence>
<dbReference type="InterPro" id="IPR050297">
    <property type="entry name" value="LipidA_mod_glycosyltrf_83"/>
</dbReference>
<feature type="transmembrane region" description="Helical" evidence="8">
    <location>
        <begin position="224"/>
        <end position="245"/>
    </location>
</feature>
<proteinExistence type="predicted"/>
<evidence type="ECO:0000256" key="2">
    <source>
        <dbReference type="ARBA" id="ARBA00022475"/>
    </source>
</evidence>
<feature type="transmembrane region" description="Helical" evidence="8">
    <location>
        <begin position="350"/>
        <end position="369"/>
    </location>
</feature>
<organism evidence="9 10">
    <name type="scientific">Aphanocapsa feldmannii 277cV</name>
    <dbReference type="NCBI Taxonomy" id="2507553"/>
    <lineage>
        <taxon>Bacteria</taxon>
        <taxon>Bacillati</taxon>
        <taxon>Cyanobacteriota</taxon>
        <taxon>Cyanophyceae</taxon>
        <taxon>Oscillatoriophycideae</taxon>
        <taxon>Chroococcales</taxon>
        <taxon>Microcystaceae</taxon>
        <taxon>Aphanocapsa</taxon>
    </lineage>
</organism>
<sequence length="684" mass="74023">MLWLGIWLLATLWDRSWLALDHRLPAWDQADYLNAALNHGRALGWLPGGEWQGWGRLLDLSPKLPPAAAIAGAGVMALAGDSTDQASWVLSLWNGLLLLVTGCWARDLALGSQGTDRRGRLTLAAGRVAGRAVWLSALAMALTALLPGLASLRVTYLLEIPLTATCLLALWRLARWRAQPDWQRALLAGGSIGLAMLVKQSSLLVLTVPACWAALACWSRDRRWILRCQALLAASMTMAMVMPWLHHNWITALSGTTRATFTSAALENDPGALQLAGWLYYPTALVGQLGLAIPLAAVLGLALRLRLPRLGRNPGGRQVLPSSAGWRWFWLCLISGWLLTTLSPNKDARYAAPLLPLIAIGLAWGWWWLLQAWPRAGAILLSLVAAMGVSNAFVTTQPRRPWPVDAAVARARQAAIANTLVVVPSTPQLNQHTVSYLGTRAGGHTLGRQLGKTAEEIQPTLDGARQILLATGPQESVKHWASRLSDAVRTSGLFQRSGSWPRPDGGILELWERHGDAPIPADFATAFPQLARRLGEGSAGLDAVFSAVAIAHQLDGHFTYQSRVDATARSALLADPRDEDALWSLALLNVLQNRPAAAERWFAALEQLQPGNPWIPAYRAVVLMADWRMPAAHAVVVAGLERSEAEALLQGFADLTAVASGRLWRIPALIENLPVTTATVRGEG</sequence>
<dbReference type="PANTHER" id="PTHR33908:SF11">
    <property type="entry name" value="MEMBRANE PROTEIN"/>
    <property type="match status" value="1"/>
</dbReference>
<dbReference type="PANTHER" id="PTHR33908">
    <property type="entry name" value="MANNOSYLTRANSFERASE YKCB-RELATED"/>
    <property type="match status" value="1"/>
</dbReference>
<dbReference type="InterPro" id="IPR011990">
    <property type="entry name" value="TPR-like_helical_dom_sf"/>
</dbReference>
<evidence type="ECO:0000256" key="4">
    <source>
        <dbReference type="ARBA" id="ARBA00022679"/>
    </source>
</evidence>
<dbReference type="EMBL" id="SRMO01000080">
    <property type="protein sequence ID" value="TGG91225.1"/>
    <property type="molecule type" value="Genomic_DNA"/>
</dbReference>
<name>A0A524RN27_9CHRO</name>
<feature type="transmembrane region" description="Helical" evidence="8">
    <location>
        <begin position="376"/>
        <end position="394"/>
    </location>
</feature>
<keyword evidence="5 8" id="KW-0812">Transmembrane</keyword>
<feature type="transmembrane region" description="Helical" evidence="8">
    <location>
        <begin position="128"/>
        <end position="150"/>
    </location>
</feature>
<accession>A0A524RN27</accession>
<feature type="transmembrane region" description="Helical" evidence="8">
    <location>
        <begin position="156"/>
        <end position="174"/>
    </location>
</feature>
<dbReference type="AlphaFoldDB" id="A0A524RN27"/>
<keyword evidence="2" id="KW-1003">Cell membrane</keyword>
<keyword evidence="3" id="KW-0328">Glycosyltransferase</keyword>
<comment type="caution">
    <text evidence="9">The sequence shown here is derived from an EMBL/GenBank/DDBJ whole genome shotgun (WGS) entry which is preliminary data.</text>
</comment>
<gene>
    <name evidence="9" type="ORF">ERJ67_08215</name>
</gene>
<feature type="transmembrane region" description="Helical" evidence="8">
    <location>
        <begin position="324"/>
        <end position="344"/>
    </location>
</feature>
<feature type="transmembrane region" description="Helical" evidence="8">
    <location>
        <begin position="278"/>
        <end position="303"/>
    </location>
</feature>
<evidence type="ECO:0000313" key="9">
    <source>
        <dbReference type="EMBL" id="TGG91225.1"/>
    </source>
</evidence>
<evidence type="ECO:0000256" key="7">
    <source>
        <dbReference type="ARBA" id="ARBA00023136"/>
    </source>
</evidence>
<reference evidence="9 10" key="1">
    <citation type="journal article" date="2019" name="mSystems">
        <title>Life at home and on the roam: Genomic adaptions reflect the dual lifestyle of an intracellular, facultative symbiont.</title>
        <authorList>
            <person name="Burgsdorf I."/>
        </authorList>
    </citation>
    <scope>NUCLEOTIDE SEQUENCE [LARGE SCALE GENOMIC DNA]</scope>
    <source>
        <strain evidence="9">277cV</strain>
    </source>
</reference>
<feature type="transmembrane region" description="Helical" evidence="8">
    <location>
        <begin position="86"/>
        <end position="107"/>
    </location>
</feature>
<dbReference type="SUPFAM" id="SSF48452">
    <property type="entry name" value="TPR-like"/>
    <property type="match status" value="1"/>
</dbReference>
<keyword evidence="7 8" id="KW-0472">Membrane</keyword>